<sequence length="386" mass="45038">MTYIQSYRGQTWLLPPNIEDMIPEDHICFLVESLVESLDYREFDMKYAGAGHPAYHPRILLKLLIMRVLDKVRSSRMLARSARENIVYIYLSEKLTPDFRTISDFRKNNPELIKEVFKHTVGFAKQEGLLDLSHLATDGSKVKANASNRRVMTKEELEALLRFVEEELQEWTKQDTIEDKKFAEMRGFDQLPKQSKKTIQKAALYYIKRQKEKGERFKAEITETLQKSQEEIENEGLKKVNTTDPGSRFMKNKSGRIEFSYNSQVTVDKAGFILANDVCQDAVDNRQLQPQVLETKDNIGELFEETAWSFDSGYFEGSNINFLTENKIDGYIPDNNAGKATNEYDKKNFIYNEASNEYICPENKRLIYIREQFDKQKQKEVRVYKG</sequence>
<evidence type="ECO:0000259" key="1">
    <source>
        <dbReference type="Pfam" id="PF05598"/>
    </source>
</evidence>
<dbReference type="PANTHER" id="PTHR33408">
    <property type="entry name" value="TRANSPOSASE"/>
    <property type="match status" value="1"/>
</dbReference>
<dbReference type="AlphaFoldDB" id="A0A5J4KZB0"/>
<evidence type="ECO:0000313" key="2">
    <source>
        <dbReference type="EMBL" id="GER94584.1"/>
    </source>
</evidence>
<gene>
    <name evidence="2" type="ORF">A45J_2348</name>
</gene>
<name>A0A5J4KZB0_9ZZZZ</name>
<dbReference type="InterPro" id="IPR008490">
    <property type="entry name" value="Transposase_InsH_N"/>
</dbReference>
<comment type="caution">
    <text evidence="2">The sequence shown here is derived from an EMBL/GenBank/DDBJ whole genome shotgun (WGS) entry which is preliminary data.</text>
</comment>
<dbReference type="InterPro" id="IPR047629">
    <property type="entry name" value="IS1182_transpos"/>
</dbReference>
<proteinExistence type="predicted"/>
<feature type="domain" description="Transposase InsH N-terminal" evidence="1">
    <location>
        <begin position="17"/>
        <end position="107"/>
    </location>
</feature>
<dbReference type="Pfam" id="PF05598">
    <property type="entry name" value="DUF772"/>
    <property type="match status" value="1"/>
</dbReference>
<reference evidence="2" key="1">
    <citation type="submission" date="2019-10" db="EMBL/GenBank/DDBJ databases">
        <title>Metagenomic sequencing of thiosulfate-disproportionating enrichment culture.</title>
        <authorList>
            <person name="Umezawa K."/>
            <person name="Kojima H."/>
            <person name="Fukui M."/>
        </authorList>
    </citation>
    <scope>NUCLEOTIDE SEQUENCE</scope>
    <source>
        <strain evidence="2">45J</strain>
    </source>
</reference>
<accession>A0A5J4KZB0</accession>
<organism evidence="2">
    <name type="scientific">hot springs metagenome</name>
    <dbReference type="NCBI Taxonomy" id="433727"/>
    <lineage>
        <taxon>unclassified sequences</taxon>
        <taxon>metagenomes</taxon>
        <taxon>ecological metagenomes</taxon>
    </lineage>
</organism>
<protein>
    <submittedName>
        <fullName evidence="2">Transposase</fullName>
    </submittedName>
</protein>
<dbReference type="PANTHER" id="PTHR33408:SF2">
    <property type="entry name" value="TRANSPOSASE DDE DOMAIN-CONTAINING PROTEIN"/>
    <property type="match status" value="1"/>
</dbReference>
<dbReference type="EMBL" id="BLAB01000001">
    <property type="protein sequence ID" value="GER94584.1"/>
    <property type="molecule type" value="Genomic_DNA"/>
</dbReference>
<dbReference type="NCBIfam" id="NF033551">
    <property type="entry name" value="transpos_IS1182"/>
    <property type="match status" value="1"/>
</dbReference>